<sequence length="108" mass="12114">MQDIYMQFATERDLYQAYMPFLKQGGLFFKTGERFELGEEVTLKVHLPNEAIEHTIAGKICWLTPPGAQSGTPAGIGIAFVEDKNDVRNTIEKSIARMLNSSEPTMTM</sequence>
<dbReference type="RefSeq" id="WP_245732114.1">
    <property type="nucleotide sequence ID" value="NZ_AP027363.1"/>
</dbReference>
<dbReference type="InterPro" id="IPR009875">
    <property type="entry name" value="PilZ_domain"/>
</dbReference>
<organism evidence="2 3">
    <name type="scientific">Thalassotalea agarivorans</name>
    <name type="common">Thalassomonas agarivorans</name>
    <dbReference type="NCBI Taxonomy" id="349064"/>
    <lineage>
        <taxon>Bacteria</taxon>
        <taxon>Pseudomonadati</taxon>
        <taxon>Pseudomonadota</taxon>
        <taxon>Gammaproteobacteria</taxon>
        <taxon>Alteromonadales</taxon>
        <taxon>Colwelliaceae</taxon>
        <taxon>Thalassotalea</taxon>
    </lineage>
</organism>
<evidence type="ECO:0000313" key="3">
    <source>
        <dbReference type="Proteomes" id="UP000199308"/>
    </source>
</evidence>
<evidence type="ECO:0000313" key="2">
    <source>
        <dbReference type="EMBL" id="SET49109.1"/>
    </source>
</evidence>
<name>A0A1I0EUK4_THASX</name>
<dbReference type="Proteomes" id="UP000199308">
    <property type="component" value="Unassembled WGS sequence"/>
</dbReference>
<dbReference type="Gene3D" id="2.40.10.220">
    <property type="entry name" value="predicted glycosyltransferase like domains"/>
    <property type="match status" value="1"/>
</dbReference>
<evidence type="ECO:0000259" key="1">
    <source>
        <dbReference type="Pfam" id="PF07238"/>
    </source>
</evidence>
<accession>A0A1I0EUK4</accession>
<dbReference type="STRING" id="349064.SAMN05660429_01944"/>
<dbReference type="EMBL" id="FOHK01000008">
    <property type="protein sequence ID" value="SET49109.1"/>
    <property type="molecule type" value="Genomic_DNA"/>
</dbReference>
<feature type="domain" description="PilZ" evidence="1">
    <location>
        <begin position="11"/>
        <end position="96"/>
    </location>
</feature>
<proteinExistence type="predicted"/>
<protein>
    <submittedName>
        <fullName evidence="2">Type IV pilus assembly protein PilZ</fullName>
    </submittedName>
</protein>
<dbReference type="Pfam" id="PF07238">
    <property type="entry name" value="PilZ"/>
    <property type="match status" value="1"/>
</dbReference>
<keyword evidence="3" id="KW-1185">Reference proteome</keyword>
<dbReference type="AlphaFoldDB" id="A0A1I0EUK4"/>
<gene>
    <name evidence="2" type="ORF">SAMN05660429_01944</name>
</gene>
<reference evidence="2 3" key="1">
    <citation type="submission" date="2016-10" db="EMBL/GenBank/DDBJ databases">
        <authorList>
            <person name="de Groot N.N."/>
        </authorList>
    </citation>
    <scope>NUCLEOTIDE SEQUENCE [LARGE SCALE GENOMIC DNA]</scope>
    <source>
        <strain evidence="2 3">DSM 19706</strain>
    </source>
</reference>
<dbReference type="GO" id="GO:0035438">
    <property type="term" value="F:cyclic-di-GMP binding"/>
    <property type="evidence" value="ECO:0007669"/>
    <property type="project" value="InterPro"/>
</dbReference>